<evidence type="ECO:0000256" key="1">
    <source>
        <dbReference type="ARBA" id="ARBA00006484"/>
    </source>
</evidence>
<dbReference type="SUPFAM" id="SSF51735">
    <property type="entry name" value="NAD(P)-binding Rossmann-fold domains"/>
    <property type="match status" value="1"/>
</dbReference>
<comment type="caution">
    <text evidence="3">The sequence shown here is derived from an EMBL/GenBank/DDBJ whole genome shotgun (WGS) entry which is preliminary data.</text>
</comment>
<dbReference type="Gene3D" id="3.40.50.720">
    <property type="entry name" value="NAD(P)-binding Rossmann-like Domain"/>
    <property type="match status" value="1"/>
</dbReference>
<dbReference type="OrthoDB" id="9803333at2"/>
<dbReference type="EMBL" id="QMFB01000063">
    <property type="protein sequence ID" value="RAV08180.1"/>
    <property type="molecule type" value="Genomic_DNA"/>
</dbReference>
<dbReference type="AlphaFoldDB" id="A0A329LLP7"/>
<dbReference type="PRINTS" id="PR00081">
    <property type="entry name" value="GDHRDH"/>
</dbReference>
<comment type="similarity">
    <text evidence="1">Belongs to the short-chain dehydrogenases/reductases (SDR) family.</text>
</comment>
<dbReference type="NCBIfam" id="NF009389">
    <property type="entry name" value="PRK12748.1"/>
    <property type="match status" value="1"/>
</dbReference>
<evidence type="ECO:0000256" key="2">
    <source>
        <dbReference type="ARBA" id="ARBA00023002"/>
    </source>
</evidence>
<dbReference type="GO" id="GO:0016614">
    <property type="term" value="F:oxidoreductase activity, acting on CH-OH group of donors"/>
    <property type="evidence" value="ECO:0007669"/>
    <property type="project" value="UniProtKB-ARBA"/>
</dbReference>
<reference evidence="3 4" key="1">
    <citation type="journal article" date="2009" name="Int. J. Syst. Evol. Microbiol.">
        <title>Paenibacillus contaminans sp. nov., isolated from a contaminated laboratory plate.</title>
        <authorList>
            <person name="Chou J.H."/>
            <person name="Lee J.H."/>
            <person name="Lin M.C."/>
            <person name="Chang P.S."/>
            <person name="Arun A.B."/>
            <person name="Young C.C."/>
            <person name="Chen W.M."/>
        </authorList>
    </citation>
    <scope>NUCLEOTIDE SEQUENCE [LARGE SCALE GENOMIC DNA]</scope>
    <source>
        <strain evidence="3 4">CKOBP-6</strain>
    </source>
</reference>
<gene>
    <name evidence="3" type="ORF">DQG23_41385</name>
</gene>
<protein>
    <submittedName>
        <fullName evidence="3">Oxidoreductase</fullName>
    </submittedName>
</protein>
<dbReference type="CDD" id="cd05233">
    <property type="entry name" value="SDR_c"/>
    <property type="match status" value="1"/>
</dbReference>
<evidence type="ECO:0000313" key="4">
    <source>
        <dbReference type="Proteomes" id="UP000250369"/>
    </source>
</evidence>
<dbReference type="Proteomes" id="UP000250369">
    <property type="component" value="Unassembled WGS sequence"/>
</dbReference>
<evidence type="ECO:0000313" key="3">
    <source>
        <dbReference type="EMBL" id="RAV08180.1"/>
    </source>
</evidence>
<proteinExistence type="inferred from homology"/>
<dbReference type="PANTHER" id="PTHR48107:SF7">
    <property type="entry name" value="RE15974P"/>
    <property type="match status" value="1"/>
</dbReference>
<organism evidence="3 4">
    <name type="scientific">Paenibacillus contaminans</name>
    <dbReference type="NCBI Taxonomy" id="450362"/>
    <lineage>
        <taxon>Bacteria</taxon>
        <taxon>Bacillati</taxon>
        <taxon>Bacillota</taxon>
        <taxon>Bacilli</taxon>
        <taxon>Bacillales</taxon>
        <taxon>Paenibacillaceae</taxon>
        <taxon>Paenibacillus</taxon>
    </lineage>
</organism>
<keyword evidence="2" id="KW-0560">Oxidoreductase</keyword>
<dbReference type="InterPro" id="IPR002347">
    <property type="entry name" value="SDR_fam"/>
</dbReference>
<dbReference type="InterPro" id="IPR036291">
    <property type="entry name" value="NAD(P)-bd_dom_sf"/>
</dbReference>
<keyword evidence="4" id="KW-1185">Reference proteome</keyword>
<sequence length="293" mass="31896">MSVGTSCRRILPYWKNRPIARSNRKLVKAGANLTRRLEGRVAIVTGASREQGIGTAVCRKLAAEGADIFFTYWSRYDETEGNGAEYDWPGTLCEQLTEQYGVRSACMEADLADPVIPLRILEQVNKQLGAPSILINNACYCVNIGFRDLTSELLDRHYFVNIRGSSMLSTEFAKKFERTLAGQVPGRIIFLVSKGPDPNNLAYTATKGALIALTEPLSVALAPLGITVNGVDPGPTDTGGMNNDVKKHLKPQFPMGRIGLPKDAANLIAFLSSDEAQWITGQSIKSEGGYIGR</sequence>
<dbReference type="PANTHER" id="PTHR48107">
    <property type="entry name" value="NADPH-DEPENDENT ALDEHYDE REDUCTASE-LIKE PROTEIN, CHLOROPLASTIC-RELATED"/>
    <property type="match status" value="1"/>
</dbReference>
<accession>A0A329LLP7</accession>
<dbReference type="Pfam" id="PF13561">
    <property type="entry name" value="adh_short_C2"/>
    <property type="match status" value="1"/>
</dbReference>
<name>A0A329LLP7_9BACL</name>